<evidence type="ECO:0000256" key="4">
    <source>
        <dbReference type="ARBA" id="ARBA00022723"/>
    </source>
</evidence>
<dbReference type="CDD" id="cd09881">
    <property type="entry name" value="PIN_VapC4-5_FitB-like"/>
    <property type="match status" value="1"/>
</dbReference>
<keyword evidence="3" id="KW-0540">Nuclease</keyword>
<comment type="similarity">
    <text evidence="7">Belongs to the PINc/VapC protein family.</text>
</comment>
<evidence type="ECO:0000313" key="9">
    <source>
        <dbReference type="EMBL" id="AFZ34100.1"/>
    </source>
</evidence>
<keyword evidence="2" id="KW-1277">Toxin-antitoxin system</keyword>
<dbReference type="HOGENOM" id="CLU_118482_5_3_3"/>
<evidence type="ECO:0000256" key="7">
    <source>
        <dbReference type="ARBA" id="ARBA00038093"/>
    </source>
</evidence>
<organism evidence="9 10">
    <name type="scientific">Stanieria cyanosphaera (strain ATCC 29371 / PCC 7437)</name>
    <dbReference type="NCBI Taxonomy" id="111780"/>
    <lineage>
        <taxon>Bacteria</taxon>
        <taxon>Bacillati</taxon>
        <taxon>Cyanobacteriota</taxon>
        <taxon>Cyanophyceae</taxon>
        <taxon>Pleurocapsales</taxon>
        <taxon>Dermocarpellaceae</taxon>
        <taxon>Stanieria</taxon>
    </lineage>
</organism>
<dbReference type="InterPro" id="IPR050556">
    <property type="entry name" value="Type_II_TA_system_RNase"/>
</dbReference>
<reference evidence="10" key="1">
    <citation type="journal article" date="2013" name="Proc. Natl. Acad. Sci. U.S.A.">
        <title>Improving the coverage of the cyanobacterial phylum using diversity-driven genome sequencing.</title>
        <authorList>
            <person name="Shih P.M."/>
            <person name="Wu D."/>
            <person name="Latifi A."/>
            <person name="Axen S.D."/>
            <person name="Fewer D.P."/>
            <person name="Talla E."/>
            <person name="Calteau A."/>
            <person name="Cai F."/>
            <person name="Tandeau de Marsac N."/>
            <person name="Rippka R."/>
            <person name="Herdman M."/>
            <person name="Sivonen K."/>
            <person name="Coursin T."/>
            <person name="Laurent T."/>
            <person name="Goodwin L."/>
            <person name="Nolan M."/>
            <person name="Davenport K.W."/>
            <person name="Han C.S."/>
            <person name="Rubin E.M."/>
            <person name="Eisen J.A."/>
            <person name="Woyke T."/>
            <person name="Gugger M."/>
            <person name="Kerfeld C.A."/>
        </authorList>
    </citation>
    <scope>NUCLEOTIDE SEQUENCE [LARGE SCALE GENOMIC DNA]</scope>
    <source>
        <strain evidence="10">ATCC 29371 / PCC 7437</strain>
    </source>
</reference>
<evidence type="ECO:0000256" key="5">
    <source>
        <dbReference type="ARBA" id="ARBA00022801"/>
    </source>
</evidence>
<dbReference type="GO" id="GO:0016787">
    <property type="term" value="F:hydrolase activity"/>
    <property type="evidence" value="ECO:0007669"/>
    <property type="project" value="UniProtKB-KW"/>
</dbReference>
<proteinExistence type="inferred from homology"/>
<feature type="domain" description="PIN" evidence="8">
    <location>
        <begin position="4"/>
        <end position="100"/>
    </location>
</feature>
<evidence type="ECO:0000256" key="2">
    <source>
        <dbReference type="ARBA" id="ARBA00022649"/>
    </source>
</evidence>
<evidence type="ECO:0000256" key="1">
    <source>
        <dbReference type="ARBA" id="ARBA00001946"/>
    </source>
</evidence>
<dbReference type="KEGG" id="scs:Sta7437_0493"/>
<evidence type="ECO:0000256" key="3">
    <source>
        <dbReference type="ARBA" id="ARBA00022722"/>
    </source>
</evidence>
<dbReference type="InterPro" id="IPR002716">
    <property type="entry name" value="PIN_dom"/>
</dbReference>
<dbReference type="GO" id="GO:0046872">
    <property type="term" value="F:metal ion binding"/>
    <property type="evidence" value="ECO:0007669"/>
    <property type="project" value="UniProtKB-KW"/>
</dbReference>
<dbReference type="eggNOG" id="COG1487">
    <property type="taxonomic scope" value="Bacteria"/>
</dbReference>
<dbReference type="Gene3D" id="3.40.50.1010">
    <property type="entry name" value="5'-nuclease"/>
    <property type="match status" value="1"/>
</dbReference>
<accession>K9XNC6</accession>
<protein>
    <submittedName>
        <fullName evidence="9">PilT protein domain protein</fullName>
    </submittedName>
</protein>
<keyword evidence="5" id="KW-0378">Hydrolase</keyword>
<gene>
    <name evidence="9" type="ordered locus">Sta7437_0493</name>
</gene>
<dbReference type="PANTHER" id="PTHR33653:SF1">
    <property type="entry name" value="RIBONUCLEASE VAPC2"/>
    <property type="match status" value="1"/>
</dbReference>
<dbReference type="Proteomes" id="UP000010473">
    <property type="component" value="Chromosome"/>
</dbReference>
<evidence type="ECO:0000259" key="8">
    <source>
        <dbReference type="Pfam" id="PF01850"/>
    </source>
</evidence>
<dbReference type="STRING" id="111780.Sta7437_0493"/>
<sequence>MKFLLDTNICIYIIKQKPSAVLKKFKAYNVGDIGISSITVAELEFGVQKSQSPGKNQQALAQFLLPLTVVDFDLAATTMYGIIRSKLEKQETPIGSLDTLTFVSGNSLS</sequence>
<keyword evidence="4" id="KW-0479">Metal-binding</keyword>
<keyword evidence="10" id="KW-1185">Reference proteome</keyword>
<dbReference type="AlphaFoldDB" id="K9XNC6"/>
<name>K9XNC6_STAC7</name>
<dbReference type="InterPro" id="IPR029060">
    <property type="entry name" value="PIN-like_dom_sf"/>
</dbReference>
<dbReference type="GO" id="GO:0004518">
    <property type="term" value="F:nuclease activity"/>
    <property type="evidence" value="ECO:0007669"/>
    <property type="project" value="UniProtKB-KW"/>
</dbReference>
<dbReference type="PANTHER" id="PTHR33653">
    <property type="entry name" value="RIBONUCLEASE VAPC2"/>
    <property type="match status" value="1"/>
</dbReference>
<dbReference type="SUPFAM" id="SSF88723">
    <property type="entry name" value="PIN domain-like"/>
    <property type="match status" value="1"/>
</dbReference>
<dbReference type="RefSeq" id="WP_015191773.1">
    <property type="nucleotide sequence ID" value="NC_019748.1"/>
</dbReference>
<dbReference type="EMBL" id="CP003653">
    <property type="protein sequence ID" value="AFZ34100.1"/>
    <property type="molecule type" value="Genomic_DNA"/>
</dbReference>
<keyword evidence="6" id="KW-0460">Magnesium</keyword>
<dbReference type="OrthoDB" id="9796690at2"/>
<evidence type="ECO:0000313" key="10">
    <source>
        <dbReference type="Proteomes" id="UP000010473"/>
    </source>
</evidence>
<comment type="cofactor">
    <cofactor evidence="1">
        <name>Mg(2+)</name>
        <dbReference type="ChEBI" id="CHEBI:18420"/>
    </cofactor>
</comment>
<dbReference type="Pfam" id="PF01850">
    <property type="entry name" value="PIN"/>
    <property type="match status" value="1"/>
</dbReference>
<evidence type="ECO:0000256" key="6">
    <source>
        <dbReference type="ARBA" id="ARBA00022842"/>
    </source>
</evidence>